<sequence>KGGFIGCGGIISEDEDEWLDDFAKCAGKGNAVIVELWDVFEGLQYARRLNFQAVELHDDSMVVVQIIWRNEIGSLHGKTFVEMIRRLIDLNWEVVVHHSYCETKLNQYTDALTNYGCEMTYSVEKWRLNTLCFEHNLDDLWLLPRDLTV</sequence>
<dbReference type="InterPro" id="IPR002156">
    <property type="entry name" value="RNaseH_domain"/>
</dbReference>
<gene>
    <name evidence="2" type="ORF">A2U01_0005210</name>
</gene>
<proteinExistence type="predicted"/>
<dbReference type="CDD" id="cd06222">
    <property type="entry name" value="RNase_H_like"/>
    <property type="match status" value="1"/>
</dbReference>
<dbReference type="Proteomes" id="UP000265520">
    <property type="component" value="Unassembled WGS sequence"/>
</dbReference>
<reference evidence="2 3" key="1">
    <citation type="journal article" date="2018" name="Front. Plant Sci.">
        <title>Red Clover (Trifolium pratense) and Zigzag Clover (T. medium) - A Picture of Genomic Similarities and Differences.</title>
        <authorList>
            <person name="Dluhosova J."/>
            <person name="Istvanek J."/>
            <person name="Nedelnik J."/>
            <person name="Repkova J."/>
        </authorList>
    </citation>
    <scope>NUCLEOTIDE SEQUENCE [LARGE SCALE GENOMIC DNA]</scope>
    <source>
        <strain evidence="3">cv. 10/8</strain>
        <tissue evidence="2">Leaf</tissue>
    </source>
</reference>
<dbReference type="Gene3D" id="3.30.420.10">
    <property type="entry name" value="Ribonuclease H-like superfamily/Ribonuclease H"/>
    <property type="match status" value="1"/>
</dbReference>
<feature type="domain" description="RNase H type-1" evidence="1">
    <location>
        <begin position="6"/>
        <end position="114"/>
    </location>
</feature>
<dbReference type="InterPro" id="IPR044730">
    <property type="entry name" value="RNase_H-like_dom_plant"/>
</dbReference>
<dbReference type="InterPro" id="IPR053151">
    <property type="entry name" value="RNase_H-like"/>
</dbReference>
<dbReference type="EMBL" id="LXQA010006728">
    <property type="protein sequence ID" value="MCH84378.1"/>
    <property type="molecule type" value="Genomic_DNA"/>
</dbReference>
<dbReference type="AlphaFoldDB" id="A0A392MC80"/>
<dbReference type="SUPFAM" id="SSF53098">
    <property type="entry name" value="Ribonuclease H-like"/>
    <property type="match status" value="1"/>
</dbReference>
<dbReference type="Pfam" id="PF13456">
    <property type="entry name" value="RVT_3"/>
    <property type="match status" value="1"/>
</dbReference>
<dbReference type="InterPro" id="IPR036397">
    <property type="entry name" value="RNaseH_sf"/>
</dbReference>
<evidence type="ECO:0000313" key="3">
    <source>
        <dbReference type="Proteomes" id="UP000265520"/>
    </source>
</evidence>
<dbReference type="InterPro" id="IPR012337">
    <property type="entry name" value="RNaseH-like_sf"/>
</dbReference>
<keyword evidence="3" id="KW-1185">Reference proteome</keyword>
<dbReference type="PANTHER" id="PTHR47723">
    <property type="entry name" value="OS05G0353850 PROTEIN"/>
    <property type="match status" value="1"/>
</dbReference>
<dbReference type="GO" id="GO:0003676">
    <property type="term" value="F:nucleic acid binding"/>
    <property type="evidence" value="ECO:0007669"/>
    <property type="project" value="InterPro"/>
</dbReference>
<feature type="non-terminal residue" evidence="2">
    <location>
        <position position="149"/>
    </location>
</feature>
<feature type="non-terminal residue" evidence="2">
    <location>
        <position position="1"/>
    </location>
</feature>
<dbReference type="GO" id="GO:0004523">
    <property type="term" value="F:RNA-DNA hybrid ribonuclease activity"/>
    <property type="evidence" value="ECO:0007669"/>
    <property type="project" value="InterPro"/>
</dbReference>
<name>A0A392MC80_9FABA</name>
<evidence type="ECO:0000259" key="1">
    <source>
        <dbReference type="Pfam" id="PF13456"/>
    </source>
</evidence>
<organism evidence="2 3">
    <name type="scientific">Trifolium medium</name>
    <dbReference type="NCBI Taxonomy" id="97028"/>
    <lineage>
        <taxon>Eukaryota</taxon>
        <taxon>Viridiplantae</taxon>
        <taxon>Streptophyta</taxon>
        <taxon>Embryophyta</taxon>
        <taxon>Tracheophyta</taxon>
        <taxon>Spermatophyta</taxon>
        <taxon>Magnoliopsida</taxon>
        <taxon>eudicotyledons</taxon>
        <taxon>Gunneridae</taxon>
        <taxon>Pentapetalae</taxon>
        <taxon>rosids</taxon>
        <taxon>fabids</taxon>
        <taxon>Fabales</taxon>
        <taxon>Fabaceae</taxon>
        <taxon>Papilionoideae</taxon>
        <taxon>50 kb inversion clade</taxon>
        <taxon>NPAAA clade</taxon>
        <taxon>Hologalegina</taxon>
        <taxon>IRL clade</taxon>
        <taxon>Trifolieae</taxon>
        <taxon>Trifolium</taxon>
    </lineage>
</organism>
<protein>
    <submittedName>
        <fullName evidence="2">Ribonuclease H protein</fullName>
    </submittedName>
</protein>
<evidence type="ECO:0000313" key="2">
    <source>
        <dbReference type="EMBL" id="MCH84378.1"/>
    </source>
</evidence>
<dbReference type="PANTHER" id="PTHR47723:SF13">
    <property type="entry name" value="PUTATIVE-RELATED"/>
    <property type="match status" value="1"/>
</dbReference>
<comment type="caution">
    <text evidence="2">The sequence shown here is derived from an EMBL/GenBank/DDBJ whole genome shotgun (WGS) entry which is preliminary data.</text>
</comment>
<accession>A0A392MC80</accession>